<accession>C4K0A2</accession>
<evidence type="ECO:0000313" key="3">
    <source>
        <dbReference type="Proteomes" id="UP000002058"/>
    </source>
</evidence>
<feature type="chain" id="PRO_5002939578" description="Yeast cell wall synthesis Kre9/Knh1 C-terminal domain-containing protein" evidence="1">
    <location>
        <begin position="28"/>
        <end position="155"/>
    </location>
</feature>
<dbReference type="AlphaFoldDB" id="C4K0A2"/>
<proteinExistence type="predicted"/>
<dbReference type="GeneID" id="8441245"/>
<feature type="signal peptide" evidence="1">
    <location>
        <begin position="1"/>
        <end position="27"/>
    </location>
</feature>
<gene>
    <name evidence="2" type="ORF">UREG_07916</name>
</gene>
<keyword evidence="1" id="KW-0732">Signal</keyword>
<name>C4K0A2_UNCRE</name>
<dbReference type="KEGG" id="ure:UREG_07916"/>
<dbReference type="InParanoid" id="C4K0A2"/>
<dbReference type="HOGENOM" id="CLU_1696815_0_0_1"/>
<reference evidence="3" key="1">
    <citation type="journal article" date="2009" name="Genome Res.">
        <title>Comparative genomic analyses of the human fungal pathogens Coccidioides and their relatives.</title>
        <authorList>
            <person name="Sharpton T.J."/>
            <person name="Stajich J.E."/>
            <person name="Rounsley S.D."/>
            <person name="Gardner M.J."/>
            <person name="Wortman J.R."/>
            <person name="Jordar V.S."/>
            <person name="Maiti R."/>
            <person name="Kodira C.D."/>
            <person name="Neafsey D.E."/>
            <person name="Zeng Q."/>
            <person name="Hung C.-Y."/>
            <person name="McMahan C."/>
            <person name="Muszewska A."/>
            <person name="Grynberg M."/>
            <person name="Mandel M.A."/>
            <person name="Kellner E.M."/>
            <person name="Barker B.M."/>
            <person name="Galgiani J.N."/>
            <person name="Orbach M.J."/>
            <person name="Kirkland T.N."/>
            <person name="Cole G.T."/>
            <person name="Henn M.R."/>
            <person name="Birren B.W."/>
            <person name="Taylor J.W."/>
        </authorList>
    </citation>
    <scope>NUCLEOTIDE SEQUENCE [LARGE SCALE GENOMIC DNA]</scope>
    <source>
        <strain evidence="3">UAMH 1704</strain>
    </source>
</reference>
<dbReference type="EMBL" id="CH476620">
    <property type="protein sequence ID" value="EEP83051.1"/>
    <property type="molecule type" value="Genomic_DNA"/>
</dbReference>
<organism evidence="2 3">
    <name type="scientific">Uncinocarpus reesii (strain UAMH 1704)</name>
    <dbReference type="NCBI Taxonomy" id="336963"/>
    <lineage>
        <taxon>Eukaryota</taxon>
        <taxon>Fungi</taxon>
        <taxon>Dikarya</taxon>
        <taxon>Ascomycota</taxon>
        <taxon>Pezizomycotina</taxon>
        <taxon>Eurotiomycetes</taxon>
        <taxon>Eurotiomycetidae</taxon>
        <taxon>Onygenales</taxon>
        <taxon>Onygenaceae</taxon>
        <taxon>Uncinocarpus</taxon>
    </lineage>
</organism>
<sequence>MLLTTLFKITLVVSGLSLIEWFPRASAVPQTAGPAVTTVTAVSSARPTNMSGWVAVGSTKTRLLSSGFATHPALYTGSIGGASATAPSQWPSGYLYTNTGTRPSFLNTTVVPSSTHLPKVPTTSLAPTVNAAEMNTAEIYSRFLVVLSVVVVLLF</sequence>
<keyword evidence="3" id="KW-1185">Reference proteome</keyword>
<evidence type="ECO:0000256" key="1">
    <source>
        <dbReference type="SAM" id="SignalP"/>
    </source>
</evidence>
<dbReference type="VEuPathDB" id="FungiDB:UREG_07916"/>
<evidence type="ECO:0008006" key="4">
    <source>
        <dbReference type="Google" id="ProtNLM"/>
    </source>
</evidence>
<dbReference type="RefSeq" id="XP_002582229.1">
    <property type="nucleotide sequence ID" value="XM_002582183.1"/>
</dbReference>
<protein>
    <recommendedName>
        <fullName evidence="4">Yeast cell wall synthesis Kre9/Knh1 C-terminal domain-containing protein</fullName>
    </recommendedName>
</protein>
<dbReference type="Proteomes" id="UP000002058">
    <property type="component" value="Unassembled WGS sequence"/>
</dbReference>
<evidence type="ECO:0000313" key="2">
    <source>
        <dbReference type="EMBL" id="EEP83051.1"/>
    </source>
</evidence>